<dbReference type="EMBL" id="JAAAJB010000166">
    <property type="protein sequence ID" value="KAG0263222.1"/>
    <property type="molecule type" value="Genomic_DNA"/>
</dbReference>
<dbReference type="OrthoDB" id="5531344at2759"/>
<feature type="compositionally biased region" description="Acidic residues" evidence="1">
    <location>
        <begin position="345"/>
        <end position="355"/>
    </location>
</feature>
<dbReference type="AlphaFoldDB" id="A0A9P6Q9Y0"/>
<feature type="compositionally biased region" description="Low complexity" evidence="1">
    <location>
        <begin position="834"/>
        <end position="847"/>
    </location>
</feature>
<feature type="compositionally biased region" description="Gly residues" evidence="1">
    <location>
        <begin position="782"/>
        <end position="804"/>
    </location>
</feature>
<feature type="compositionally biased region" description="Basic and acidic residues" evidence="1">
    <location>
        <begin position="317"/>
        <end position="344"/>
    </location>
</feature>
<feature type="compositionally biased region" description="Low complexity" evidence="1">
    <location>
        <begin position="980"/>
        <end position="1002"/>
    </location>
</feature>
<comment type="caution">
    <text evidence="2">The sequence shown here is derived from an EMBL/GenBank/DDBJ whole genome shotgun (WGS) entry which is preliminary data.</text>
</comment>
<feature type="compositionally biased region" description="Low complexity" evidence="1">
    <location>
        <begin position="542"/>
        <end position="578"/>
    </location>
</feature>
<feature type="region of interest" description="Disordered" evidence="1">
    <location>
        <begin position="317"/>
        <end position="358"/>
    </location>
</feature>
<feature type="region of interest" description="Disordered" evidence="1">
    <location>
        <begin position="245"/>
        <end position="279"/>
    </location>
</feature>
<sequence length="1002" mass="101538">MEDTNHTQEPGQQQQPPSTFIAADANNTTAASILPASLEHSLSPEGHQTPLNLVGQLSSIPHHEALLLDQVVSGAQASTTTAAAANTFHPTPTSSADILTNGTSIAAAVGMPVTSMDSSTAASLLHSTLGQGLGLPPVTPGDTPSDIVKGLLGHTASAFALPGTTAGQTGAGIDVAAAAASVGSNYTKVVNVPWQEILADMIAESRRMMAVEELVLSKASLNRAPQVFAKYLPKLLPMASQIQDLPPLHEPMKRTADDDDVDMTDATGADQDSTAKRRKYADEVGVNTVLNHASRQEITALVDEFIATKREQINESNRNEFIKKSSTRPKSDGDKAEGGAKGDGGDGDEDNDDDDGCARVDARKLNRTIQMRQEVVKNEALTKTNPKGHSMDNNASQLGSNALDERLNNIQEHLNVRLAANPPCTLTERVKILEDMIMQLERDYPPWAALHFNQPNRIFPPPPSMTTVTRGYMNQLLMTGDHLLSPSTMTGDILMPLGMDVHAAPANMARTPSSGLDARSLMSSTLTPSGGGGNGGGGGSRGSSFSGPSAAISGAIGVSSSSSTAGFPGSVAATTTVSHQHHHHQQQHHHHHNNQPSMSSSSSSTSSAGGVGGSGATTSGSATVIKLKRHGGGSSSLQRAVQEQLAQRQAMAAKGLTAPKPFVHPLNDPTVRPTTPTPTSATGGAATTATSSTGGSSSGSGVAKGASNNGNNNNSHAVSPMMPPFEDLSKPGVTGRGPIKSRRKSIAKGLDPASAMAAMGVVGSPVLSAVNSSGGVTSTSGAGTGGSGAAGARTGGGGGGGDGTGAASKKPRKKRTSVSGPSTENHGHNGPTKAAAAAAAAKPPRLGLGKGKMGGGGAMSAAAGRGLGKGKMGGGLGKGKGGAYLQKHYNQVSEDDEEEEDEEEEDEEADFVKASSTSRASKATTGRSSGSAKAKKAKGRAAAVPVRKFGGKSFGMVGGESSGSSSNESSDEDGDGSGSSGSQSDSSSSSSLGSGSDLGDSD</sequence>
<feature type="compositionally biased region" description="Polar residues" evidence="1">
    <location>
        <begin position="635"/>
        <end position="647"/>
    </location>
</feature>
<feature type="compositionally biased region" description="Low complexity" evidence="1">
    <location>
        <begin position="594"/>
        <end position="608"/>
    </location>
</feature>
<evidence type="ECO:0000313" key="3">
    <source>
        <dbReference type="Proteomes" id="UP000807716"/>
    </source>
</evidence>
<protein>
    <submittedName>
        <fullName evidence="2">Uncharacterized protein</fullName>
    </submittedName>
</protein>
<dbReference type="Proteomes" id="UP000807716">
    <property type="component" value="Unassembled WGS sequence"/>
</dbReference>
<feature type="compositionally biased region" description="Gly residues" evidence="1">
    <location>
        <begin position="848"/>
        <end position="858"/>
    </location>
</feature>
<feature type="compositionally biased region" description="Gly residues" evidence="1">
    <location>
        <begin position="865"/>
        <end position="882"/>
    </location>
</feature>
<feature type="compositionally biased region" description="Low complexity" evidence="1">
    <location>
        <begin position="913"/>
        <end position="932"/>
    </location>
</feature>
<feature type="compositionally biased region" description="Gly residues" evidence="1">
    <location>
        <begin position="952"/>
        <end position="961"/>
    </location>
</feature>
<feature type="compositionally biased region" description="Basic residues" evidence="1">
    <location>
        <begin position="579"/>
        <end position="593"/>
    </location>
</feature>
<feature type="compositionally biased region" description="Acidic residues" evidence="1">
    <location>
        <begin position="893"/>
        <end position="909"/>
    </location>
</feature>
<organism evidence="2 3">
    <name type="scientific">Actinomortierella ambigua</name>
    <dbReference type="NCBI Taxonomy" id="1343610"/>
    <lineage>
        <taxon>Eukaryota</taxon>
        <taxon>Fungi</taxon>
        <taxon>Fungi incertae sedis</taxon>
        <taxon>Mucoromycota</taxon>
        <taxon>Mortierellomycotina</taxon>
        <taxon>Mortierellomycetes</taxon>
        <taxon>Mortierellales</taxon>
        <taxon>Mortierellaceae</taxon>
        <taxon>Actinomortierella</taxon>
    </lineage>
</organism>
<feature type="compositionally biased region" description="Low complexity" evidence="1">
    <location>
        <begin position="673"/>
        <end position="715"/>
    </location>
</feature>
<feature type="region of interest" description="Disordered" evidence="1">
    <location>
        <begin position="630"/>
        <end position="747"/>
    </location>
</feature>
<feature type="region of interest" description="Disordered" evidence="1">
    <location>
        <begin position="508"/>
        <end position="618"/>
    </location>
</feature>
<evidence type="ECO:0000313" key="2">
    <source>
        <dbReference type="EMBL" id="KAG0263222.1"/>
    </source>
</evidence>
<feature type="compositionally biased region" description="Low complexity" evidence="1">
    <location>
        <begin position="772"/>
        <end position="781"/>
    </location>
</feature>
<name>A0A9P6Q9Y0_9FUNG</name>
<evidence type="ECO:0000256" key="1">
    <source>
        <dbReference type="SAM" id="MobiDB-lite"/>
    </source>
</evidence>
<reference evidence="2" key="1">
    <citation type="journal article" date="2020" name="Fungal Divers.">
        <title>Resolving the Mortierellaceae phylogeny through synthesis of multi-gene phylogenetics and phylogenomics.</title>
        <authorList>
            <person name="Vandepol N."/>
            <person name="Liber J."/>
            <person name="Desiro A."/>
            <person name="Na H."/>
            <person name="Kennedy M."/>
            <person name="Barry K."/>
            <person name="Grigoriev I.V."/>
            <person name="Miller A.N."/>
            <person name="O'Donnell K."/>
            <person name="Stajich J.E."/>
            <person name="Bonito G."/>
        </authorList>
    </citation>
    <scope>NUCLEOTIDE SEQUENCE</scope>
    <source>
        <strain evidence="2">BC1065</strain>
    </source>
</reference>
<feature type="compositionally biased region" description="Gly residues" evidence="1">
    <location>
        <begin position="529"/>
        <end position="541"/>
    </location>
</feature>
<gene>
    <name evidence="2" type="ORF">DFQ27_001864</name>
</gene>
<accession>A0A9P6Q9Y0</accession>
<keyword evidence="3" id="KW-1185">Reference proteome</keyword>
<feature type="region of interest" description="Disordered" evidence="1">
    <location>
        <begin position="771"/>
        <end position="1002"/>
    </location>
</feature>
<proteinExistence type="predicted"/>